<dbReference type="Gene3D" id="1.20.1280.50">
    <property type="match status" value="1"/>
</dbReference>
<feature type="domain" description="F-box" evidence="1">
    <location>
        <begin position="16"/>
        <end position="55"/>
    </location>
</feature>
<accession>A0AAP0DNF4</accession>
<protein>
    <recommendedName>
        <fullName evidence="1">F-box domain-containing protein</fullName>
    </recommendedName>
</protein>
<dbReference type="EMBL" id="JBCNJP010000006">
    <property type="protein sequence ID" value="KAK9078064.1"/>
    <property type="molecule type" value="Genomic_DNA"/>
</dbReference>
<dbReference type="SUPFAM" id="SSF81383">
    <property type="entry name" value="F-box domain"/>
    <property type="match status" value="1"/>
</dbReference>
<dbReference type="Proteomes" id="UP001408789">
    <property type="component" value="Unassembled WGS sequence"/>
</dbReference>
<dbReference type="Pfam" id="PF12937">
    <property type="entry name" value="F-box-like"/>
    <property type="match status" value="1"/>
</dbReference>
<dbReference type="PANTHER" id="PTHR39741">
    <property type="entry name" value="F-BOX DOMAIN CONTAINING PROTEIN, EXPRESSED"/>
    <property type="match status" value="1"/>
</dbReference>
<dbReference type="AlphaFoldDB" id="A0AAP0DNF4"/>
<proteinExistence type="predicted"/>
<dbReference type="InterPro" id="IPR055336">
    <property type="entry name" value="At4g00755-like"/>
</dbReference>
<evidence type="ECO:0000313" key="2">
    <source>
        <dbReference type="EMBL" id="KAK9078064.1"/>
    </source>
</evidence>
<reference evidence="2 3" key="1">
    <citation type="submission" date="2024-04" db="EMBL/GenBank/DDBJ databases">
        <title>The reference genome of an endangered Asteraceae, Deinandra increscens subsp. villosa, native to the Central Coast of California.</title>
        <authorList>
            <person name="Guilliams M."/>
            <person name="Hasenstab-Lehman K."/>
            <person name="Meyer R."/>
            <person name="Mcevoy S."/>
        </authorList>
    </citation>
    <scope>NUCLEOTIDE SEQUENCE [LARGE SCALE GENOMIC DNA]</scope>
    <source>
        <tissue evidence="2">Leaf</tissue>
    </source>
</reference>
<organism evidence="2 3">
    <name type="scientific">Deinandra increscens subsp. villosa</name>
    <dbReference type="NCBI Taxonomy" id="3103831"/>
    <lineage>
        <taxon>Eukaryota</taxon>
        <taxon>Viridiplantae</taxon>
        <taxon>Streptophyta</taxon>
        <taxon>Embryophyta</taxon>
        <taxon>Tracheophyta</taxon>
        <taxon>Spermatophyta</taxon>
        <taxon>Magnoliopsida</taxon>
        <taxon>eudicotyledons</taxon>
        <taxon>Gunneridae</taxon>
        <taxon>Pentapetalae</taxon>
        <taxon>asterids</taxon>
        <taxon>campanulids</taxon>
        <taxon>Asterales</taxon>
        <taxon>Asteraceae</taxon>
        <taxon>Asteroideae</taxon>
        <taxon>Heliantheae alliance</taxon>
        <taxon>Madieae</taxon>
        <taxon>Madiinae</taxon>
        <taxon>Deinandra</taxon>
    </lineage>
</organism>
<gene>
    <name evidence="2" type="ORF">SSX86_002121</name>
</gene>
<evidence type="ECO:0000259" key="1">
    <source>
        <dbReference type="Pfam" id="PF12937"/>
    </source>
</evidence>
<sequence>MEDFCDFIQWLGADMSIKILMCLDNPTDLVRATAVSSSWRQFVIMNGLSKQLCIRMFPQVSSVADVIEVNDSVEPLQDRHGICMEWSCLEREHRVYALLARSFTSFMRKDCISEAIVASSTDNYPQESIHHTLEPGDRVDQQASYWSSEGQVDPTISETLVYKLTANLCMITEIHIHPFQAYFQFGFPIYSAKAVRFRLGHLRPAYEFENNIKEEPSTLLRSISENVLWTYTSPSFSMTQESQLQKFNLPQPALCIGGYLQIELLGRVQKQELDEKYYICVSHVQVVGRPLSPAFDVNIIDPSGKCTLKYYPDAECCYSPIKSECEASNSPSRFRSFTASIRGWEQMIFNTLLGGGVVVGNEDSDDEIAGNLV</sequence>
<keyword evidence="3" id="KW-1185">Reference proteome</keyword>
<name>A0AAP0DNF4_9ASTR</name>
<evidence type="ECO:0000313" key="3">
    <source>
        <dbReference type="Proteomes" id="UP001408789"/>
    </source>
</evidence>
<dbReference type="InterPro" id="IPR036047">
    <property type="entry name" value="F-box-like_dom_sf"/>
</dbReference>
<dbReference type="PANTHER" id="PTHR39741:SF14">
    <property type="entry name" value="F-BOX DOMAIN-CONTAINING PROTEIN"/>
    <property type="match status" value="1"/>
</dbReference>
<comment type="caution">
    <text evidence="2">The sequence shown here is derived from an EMBL/GenBank/DDBJ whole genome shotgun (WGS) entry which is preliminary data.</text>
</comment>
<dbReference type="InterPro" id="IPR001810">
    <property type="entry name" value="F-box_dom"/>
</dbReference>